<dbReference type="OrthoDB" id="3176171at2759"/>
<keyword evidence="12" id="KW-1185">Reference proteome</keyword>
<dbReference type="Proteomes" id="UP000447434">
    <property type="component" value="Chromosome 12"/>
</dbReference>
<dbReference type="GO" id="GO:0003777">
    <property type="term" value="F:microtubule motor activity"/>
    <property type="evidence" value="ECO:0007669"/>
    <property type="project" value="InterPro"/>
</dbReference>
<evidence type="ECO:0000256" key="3">
    <source>
        <dbReference type="ARBA" id="ARBA00022840"/>
    </source>
</evidence>
<evidence type="ECO:0000256" key="2">
    <source>
        <dbReference type="ARBA" id="ARBA00022741"/>
    </source>
</evidence>
<dbReference type="GO" id="GO:0005874">
    <property type="term" value="C:microtubule"/>
    <property type="evidence" value="ECO:0007669"/>
    <property type="project" value="UniProtKB-KW"/>
</dbReference>
<gene>
    <name evidence="11" type="ORF">Lalb_Chr12g0200701</name>
</gene>
<feature type="compositionally biased region" description="Polar residues" evidence="9">
    <location>
        <begin position="41"/>
        <end position="53"/>
    </location>
</feature>
<feature type="compositionally biased region" description="Polar residues" evidence="9">
    <location>
        <begin position="94"/>
        <end position="109"/>
    </location>
</feature>
<keyword evidence="5 7" id="KW-0505">Motor protein</keyword>
<feature type="region of interest" description="Disordered" evidence="9">
    <location>
        <begin position="1"/>
        <end position="117"/>
    </location>
</feature>
<dbReference type="GO" id="GO:0008017">
    <property type="term" value="F:microtubule binding"/>
    <property type="evidence" value="ECO:0007669"/>
    <property type="project" value="InterPro"/>
</dbReference>
<dbReference type="SUPFAM" id="SSF52540">
    <property type="entry name" value="P-loop containing nucleoside triphosphate hydrolases"/>
    <property type="match status" value="1"/>
</dbReference>
<dbReference type="PROSITE" id="PS00411">
    <property type="entry name" value="KINESIN_MOTOR_1"/>
    <property type="match status" value="1"/>
</dbReference>
<evidence type="ECO:0000313" key="12">
    <source>
        <dbReference type="Proteomes" id="UP000447434"/>
    </source>
</evidence>
<dbReference type="SMART" id="SM00129">
    <property type="entry name" value="KISc"/>
    <property type="match status" value="1"/>
</dbReference>
<dbReference type="CDD" id="cd01373">
    <property type="entry name" value="KISc_KLP2_like"/>
    <property type="match status" value="1"/>
</dbReference>
<feature type="coiled-coil region" evidence="8">
    <location>
        <begin position="1666"/>
        <end position="1778"/>
    </location>
</feature>
<keyword evidence="4 8" id="KW-0175">Coiled coil</keyword>
<dbReference type="PANTHER" id="PTHR37739">
    <property type="entry name" value="KINESIN-LIKE PROTEIN KIN-12D"/>
    <property type="match status" value="1"/>
</dbReference>
<feature type="compositionally biased region" description="Polar residues" evidence="9">
    <location>
        <begin position="1"/>
        <end position="10"/>
    </location>
</feature>
<feature type="compositionally biased region" description="Basic and acidic residues" evidence="9">
    <location>
        <begin position="54"/>
        <end position="76"/>
    </location>
</feature>
<dbReference type="Gene3D" id="3.40.850.10">
    <property type="entry name" value="Kinesin motor domain"/>
    <property type="match status" value="1"/>
</dbReference>
<dbReference type="InterPro" id="IPR036961">
    <property type="entry name" value="Kinesin_motor_dom_sf"/>
</dbReference>
<dbReference type="Pfam" id="PF00225">
    <property type="entry name" value="Kinesin"/>
    <property type="match status" value="1"/>
</dbReference>
<reference evidence="12" key="1">
    <citation type="journal article" date="2020" name="Nat. Commun.">
        <title>Genome sequence of the cluster root forming white lupin.</title>
        <authorList>
            <person name="Hufnagel B."/>
            <person name="Marques A."/>
            <person name="Soriano A."/>
            <person name="Marques L."/>
            <person name="Divol F."/>
            <person name="Doumas P."/>
            <person name="Sallet E."/>
            <person name="Mancinotti D."/>
            <person name="Carrere S."/>
            <person name="Marande W."/>
            <person name="Arribat S."/>
            <person name="Keller J."/>
            <person name="Huneau C."/>
            <person name="Blein T."/>
            <person name="Aime D."/>
            <person name="Laguerre M."/>
            <person name="Taylor J."/>
            <person name="Schubert V."/>
            <person name="Nelson M."/>
            <person name="Geu-Flores F."/>
            <person name="Crespi M."/>
            <person name="Gallardo-Guerrero K."/>
            <person name="Delaux P.-M."/>
            <person name="Salse J."/>
            <person name="Berges H."/>
            <person name="Guyot R."/>
            <person name="Gouzy J."/>
            <person name="Peret B."/>
        </authorList>
    </citation>
    <scope>NUCLEOTIDE SEQUENCE [LARGE SCALE GENOMIC DNA]</scope>
    <source>
        <strain evidence="12">cv. Amiga</strain>
    </source>
</reference>
<dbReference type="InterPro" id="IPR044986">
    <property type="entry name" value="KIF15/KIN-12"/>
</dbReference>
<protein>
    <submittedName>
        <fullName evidence="11">Putative plus-end-directed kinesin ATPase</fullName>
    </submittedName>
</protein>
<dbReference type="GO" id="GO:0007018">
    <property type="term" value="P:microtubule-based movement"/>
    <property type="evidence" value="ECO:0007669"/>
    <property type="project" value="InterPro"/>
</dbReference>
<dbReference type="GO" id="GO:0005524">
    <property type="term" value="F:ATP binding"/>
    <property type="evidence" value="ECO:0007669"/>
    <property type="project" value="UniProtKB-UniRule"/>
</dbReference>
<dbReference type="InterPro" id="IPR001752">
    <property type="entry name" value="Kinesin_motor_dom"/>
</dbReference>
<feature type="coiled-coil region" evidence="8">
    <location>
        <begin position="697"/>
        <end position="759"/>
    </location>
</feature>
<dbReference type="EMBL" id="WOCE01000012">
    <property type="protein sequence ID" value="KAE9602544.1"/>
    <property type="molecule type" value="Genomic_DNA"/>
</dbReference>
<proteinExistence type="inferred from homology"/>
<keyword evidence="1" id="KW-0493">Microtubule</keyword>
<evidence type="ECO:0000256" key="9">
    <source>
        <dbReference type="SAM" id="MobiDB-lite"/>
    </source>
</evidence>
<sequence>MNQIQINNKMLSRRNNETESNENDFESSLQNPINYPPPRTPFNSIPDPSQYQTESHESDAESHLKFEPIRPARSDKVGNGYHRGSARNGKSLLEPNSAQSTPARTTSRISLGGGSKGRVTSSCSLLKGNLFSNNTELSTHVPYFELKDDPSFWMDHNVQVMIRIRPLNTMENLSQGYGRCLKQESAQTLVWLGHPETRFTFDHIACETLSQENLFRVAGVPMVENCLSGYNSCMFAYGQTGSGKTYTMMGELKETEGNLTEDSGITPRVFEYLFMRIKAEQECRRDLKLKYSCKCSFLEIYNEQITDLLEPSSTNLQLREDLKKGVYVENLTEHSVETVNDVLRLLLQGTANRKVAATHMNCESSRSHSVFTCTIESHWEKDSKTHFRFARLNLVDLAGSERQKSSGTDSERLKEASNINKSLSTLGLVIMTLVDLAHGKPRHVPYRDSRLTFLLQDSLGGNSKTMIVANVSPSICSANETLSTLKFAQRAKLIQNNAKVNEDASGDIGALQWQIEQLKGQLSFLMKIKHFPIPVSNLEPPAKNGRLSDMPEGYDSLGERVTAGHKLHFPNKEIKSMKVALLGALRREKIAQTTIQNLQAEIVGMNCLVRQREEDAQHTTILLWHSEKKIKQLELLVDDKLSAEKYLMEENRSLQEEIILLQACVDKNVESSKLTLENDKLLQQMQLLQNFCEHGERERLLTELDELHEQLLVTLEENFTLSMKNEEQIFQDINTDQELEDCQNMNSKLIREVDKLQTELGKCLNYNQALNSSYEYPDELLKTNKCPLVETIYMRNDFGDEMPSFTWEAGDALANIIDGNAFGSSILLPKDNEDSNSKVMESKLEKMSKNLEEVKLLNDQYQEKWASQLSEKQQIEMVCQEVEMETTRTILHLQDEVANIQSELEGRLCSIAQENTELRNVAAAKEEEVRRLCLEWEKGILELTTFLIDGSRSLKDACGELKSISCSFPRVNAWITEQVGTAVKKYIEKEETIQQLRSSLEDAQKMVLDMELKISTLKEAAVALSAFQQLQNNEGIEEATQLRVFLNENTNMVRVVENDLNYKNSQLCKAAKQSDVAFVVAKWLSDNDVPLQKNGVGEDISVPGQNVQARQGGCTIYESQDVGSNLILNDLLAQVELTKLEVLEMENAVKAFFVDTETQFAASQTGALGLSSAYRDLIQDLVKYTQDMRKEVRDLRMMIDGSSECYTVDSLISNENKYQVFSDCHFTLHQIKEQLVEMNRRLNIVENDVSAEVHASSLPMVDVDLIEVDEFSADSSSISGLSTETESIASGSKLHGSRYTSNLKYPGKITAISCVSKELHSTYACFRKLFVHLSALLEKVNDGSCSYPNELNKETVPFPLKMQKDEAHFEYDTEVFGFKDVKPADVFLTNFMEANATVKEADLMLHALTEAFEDSKQVTVMWKQAGENLMIERASLADDIQKLKLTICLKEEENHLLKEYIHVSLTEMTNSVSMLEECFLHVQTDVEKRFMMMFPDVLVAGQEMLYFINNLRSSVEDLCSQIVGEGFLSFVVSNSRIIEHVSKYTSNFVQHDFKSNRQGGLHSLPKNCSNGTEAVTSIGNEGTLKRDQCGNVQEEPDMSNVEVKYENTTLRKELERKQELLEGLLFDFRLLQESASNSKDVKDHTEKLIFSLSEVQYELEIKQGQLDDLLVKNRTLEGSLADIEKASTASNYELQLAKESIDKLSDQNTELRELLKEFYGKKSEAEGQLDEHKEVIKGLEKEITNLAALLENQSLSLFENIDDELRIVINERNQLQEEVCALNDKLEMAYSFVDEKEAIAIEARQESESSKLYAEQKEEEVRILEHSVEELESTINVLEKKVHEMNEEVEAHRLMCGSLEMELHAVKERLLLVSNLSQNADSDRMSVQTGEQISSKMLEPHEALNRIKHLEKENAEQYKEIKKCKEYISEIVLHAEAQALQYQQKCLESMFREVKTEMSCSASEKFEKSSTRTRGSSSPFRCISNIVQQMNQEKDQELSVARLRVEELEALAAGRQKESCMLQARLAAAESMTHDVIRDLLGVKLDITNYAELIDQNQILKLVEDAHHQREEFSAKEKENLDLRLRINDLFEERESCVLELKTKEADILATQIEVQQLQERDQLLSAQNEMLKMDKISLMRKVAELDDMVKTLIGTRQTQLVPQSSKTKDKGALNMGNVGVSRRLSQSERLSRVNDQLAQYYKSAGNNSHG</sequence>
<evidence type="ECO:0000313" key="11">
    <source>
        <dbReference type="EMBL" id="KAE9602544.1"/>
    </source>
</evidence>
<evidence type="ECO:0000256" key="8">
    <source>
        <dbReference type="SAM" id="Coils"/>
    </source>
</evidence>
<feature type="binding site" evidence="7">
    <location>
        <begin position="238"/>
        <end position="245"/>
    </location>
    <ligand>
        <name>ATP</name>
        <dbReference type="ChEBI" id="CHEBI:30616"/>
    </ligand>
</feature>
<feature type="coiled-coil region" evidence="8">
    <location>
        <begin position="1814"/>
        <end position="1855"/>
    </location>
</feature>
<organism evidence="11 12">
    <name type="scientific">Lupinus albus</name>
    <name type="common">White lupine</name>
    <name type="synonym">Lupinus termis</name>
    <dbReference type="NCBI Taxonomy" id="3870"/>
    <lineage>
        <taxon>Eukaryota</taxon>
        <taxon>Viridiplantae</taxon>
        <taxon>Streptophyta</taxon>
        <taxon>Embryophyta</taxon>
        <taxon>Tracheophyta</taxon>
        <taxon>Spermatophyta</taxon>
        <taxon>Magnoliopsida</taxon>
        <taxon>eudicotyledons</taxon>
        <taxon>Gunneridae</taxon>
        <taxon>Pentapetalae</taxon>
        <taxon>rosids</taxon>
        <taxon>fabids</taxon>
        <taxon>Fabales</taxon>
        <taxon>Fabaceae</taxon>
        <taxon>Papilionoideae</taxon>
        <taxon>50 kb inversion clade</taxon>
        <taxon>genistoids sensu lato</taxon>
        <taxon>core genistoids</taxon>
        <taxon>Genisteae</taxon>
        <taxon>Lupinus</taxon>
    </lineage>
</organism>
<dbReference type="PROSITE" id="PS50067">
    <property type="entry name" value="KINESIN_MOTOR_2"/>
    <property type="match status" value="1"/>
</dbReference>
<name>A0A6A4PML9_LUPAL</name>
<feature type="domain" description="Kinesin motor" evidence="10">
    <location>
        <begin position="157"/>
        <end position="494"/>
    </location>
</feature>
<evidence type="ECO:0000256" key="7">
    <source>
        <dbReference type="PROSITE-ProRule" id="PRU00283"/>
    </source>
</evidence>
<keyword evidence="2 7" id="KW-0547">Nucleotide-binding</keyword>
<keyword evidence="3 7" id="KW-0067">ATP-binding</keyword>
<comment type="similarity">
    <text evidence="6">Belongs to the TRAFAC class myosin-kinesin ATPase superfamily. Kinesin family. KIN-12 subfamily.</text>
</comment>
<dbReference type="PRINTS" id="PR00380">
    <property type="entry name" value="KINESINHEAVY"/>
</dbReference>
<evidence type="ECO:0000256" key="5">
    <source>
        <dbReference type="ARBA" id="ARBA00023175"/>
    </source>
</evidence>
<evidence type="ECO:0000256" key="1">
    <source>
        <dbReference type="ARBA" id="ARBA00022701"/>
    </source>
</evidence>
<dbReference type="PANTHER" id="PTHR37739:SF18">
    <property type="entry name" value="KINESIN-LIKE PROTEIN KIN-12C"/>
    <property type="match status" value="1"/>
</dbReference>
<evidence type="ECO:0000256" key="4">
    <source>
        <dbReference type="ARBA" id="ARBA00023054"/>
    </source>
</evidence>
<dbReference type="InterPro" id="IPR027417">
    <property type="entry name" value="P-loop_NTPase"/>
</dbReference>
<dbReference type="InterPro" id="IPR019821">
    <property type="entry name" value="Kinesin_motor_CS"/>
</dbReference>
<feature type="coiled-coil region" evidence="8">
    <location>
        <begin position="986"/>
        <end position="1020"/>
    </location>
</feature>
<evidence type="ECO:0000256" key="6">
    <source>
        <dbReference type="ARBA" id="ARBA00034488"/>
    </source>
</evidence>
<dbReference type="FunFam" id="3.40.850.10:FF:000033">
    <property type="entry name" value="Kinesin-like protein KIN-12E"/>
    <property type="match status" value="1"/>
</dbReference>
<feature type="coiled-coil region" evidence="8">
    <location>
        <begin position="837"/>
        <end position="864"/>
    </location>
</feature>
<evidence type="ECO:0000259" key="10">
    <source>
        <dbReference type="PROSITE" id="PS50067"/>
    </source>
</evidence>
<comment type="caution">
    <text evidence="11">The sequence shown here is derived from an EMBL/GenBank/DDBJ whole genome shotgun (WGS) entry which is preliminary data.</text>
</comment>
<accession>A0A6A4PML9</accession>